<accession>A0A180G383</accession>
<dbReference type="AlphaFoldDB" id="A0A180G383"/>
<reference evidence="3" key="4">
    <citation type="submission" date="2025-05" db="UniProtKB">
        <authorList>
            <consortium name="EnsemblFungi"/>
        </authorList>
    </citation>
    <scope>IDENTIFICATION</scope>
    <source>
        <strain evidence="3">isolate 1-1 / race 1 (BBBD)</strain>
    </source>
</reference>
<dbReference type="EMBL" id="ADAS02000577">
    <property type="protein sequence ID" value="OAV87121.1"/>
    <property type="molecule type" value="Genomic_DNA"/>
</dbReference>
<dbReference type="EnsemblFungi" id="PTTG_29559-t43_1">
    <property type="protein sequence ID" value="PTTG_29559-t43_1-p1"/>
    <property type="gene ID" value="PTTG_29559"/>
</dbReference>
<reference evidence="2" key="2">
    <citation type="submission" date="2016-05" db="EMBL/GenBank/DDBJ databases">
        <title>Comparative analysis highlights variable genome content of wheat rusts and divergence of the mating loci.</title>
        <authorList>
            <person name="Cuomo C.A."/>
            <person name="Bakkeren G."/>
            <person name="Szabo L."/>
            <person name="Khalil H."/>
            <person name="Joly D."/>
            <person name="Goldberg J."/>
            <person name="Young S."/>
            <person name="Zeng Q."/>
            <person name="Fellers J."/>
        </authorList>
    </citation>
    <scope>NUCLEOTIDE SEQUENCE [LARGE SCALE GENOMIC DNA]</scope>
    <source>
        <strain evidence="2">1-1 BBBD Race 1</strain>
    </source>
</reference>
<feature type="compositionally biased region" description="Polar residues" evidence="1">
    <location>
        <begin position="197"/>
        <end position="214"/>
    </location>
</feature>
<reference evidence="3 4" key="3">
    <citation type="journal article" date="2017" name="G3 (Bethesda)">
        <title>Comparative analysis highlights variable genome content of wheat rusts and divergence of the mating loci.</title>
        <authorList>
            <person name="Cuomo C.A."/>
            <person name="Bakkeren G."/>
            <person name="Khalil H.B."/>
            <person name="Panwar V."/>
            <person name="Joly D."/>
            <person name="Linning R."/>
            <person name="Sakthikumar S."/>
            <person name="Song X."/>
            <person name="Adiconis X."/>
            <person name="Fan L."/>
            <person name="Goldberg J.M."/>
            <person name="Levin J.Z."/>
            <person name="Young S."/>
            <person name="Zeng Q."/>
            <person name="Anikster Y."/>
            <person name="Bruce M."/>
            <person name="Wang M."/>
            <person name="Yin C."/>
            <person name="McCallum B."/>
            <person name="Szabo L.J."/>
            <person name="Hulbert S."/>
            <person name="Chen X."/>
            <person name="Fellers J.P."/>
        </authorList>
    </citation>
    <scope>NUCLEOTIDE SEQUENCE</scope>
    <source>
        <strain evidence="3">isolate 1-1 / race 1 (BBBD)</strain>
        <strain evidence="4">Isolate 1-1 / race 1 (BBBD)</strain>
    </source>
</reference>
<feature type="compositionally biased region" description="Polar residues" evidence="1">
    <location>
        <begin position="161"/>
        <end position="187"/>
    </location>
</feature>
<proteinExistence type="predicted"/>
<feature type="region of interest" description="Disordered" evidence="1">
    <location>
        <begin position="115"/>
        <end position="265"/>
    </location>
</feature>
<evidence type="ECO:0000256" key="1">
    <source>
        <dbReference type="SAM" id="MobiDB-lite"/>
    </source>
</evidence>
<feature type="compositionally biased region" description="Basic and acidic residues" evidence="1">
    <location>
        <begin position="77"/>
        <end position="89"/>
    </location>
</feature>
<feature type="compositionally biased region" description="Polar residues" evidence="1">
    <location>
        <begin position="132"/>
        <end position="150"/>
    </location>
</feature>
<evidence type="ECO:0000313" key="2">
    <source>
        <dbReference type="EMBL" id="OAV87121.1"/>
    </source>
</evidence>
<organism evidence="2">
    <name type="scientific">Puccinia triticina (isolate 1-1 / race 1 (BBBD))</name>
    <name type="common">Brown leaf rust fungus</name>
    <dbReference type="NCBI Taxonomy" id="630390"/>
    <lineage>
        <taxon>Eukaryota</taxon>
        <taxon>Fungi</taxon>
        <taxon>Dikarya</taxon>
        <taxon>Basidiomycota</taxon>
        <taxon>Pucciniomycotina</taxon>
        <taxon>Pucciniomycetes</taxon>
        <taxon>Pucciniales</taxon>
        <taxon>Pucciniaceae</taxon>
        <taxon>Puccinia</taxon>
    </lineage>
</organism>
<protein>
    <submittedName>
        <fullName evidence="2 3">Uncharacterized protein</fullName>
    </submittedName>
</protein>
<dbReference type="OrthoDB" id="10660050at2759"/>
<feature type="compositionally biased region" description="Acidic residues" evidence="1">
    <location>
        <begin position="245"/>
        <end position="265"/>
    </location>
</feature>
<dbReference type="VEuPathDB" id="FungiDB:PTTG_29559"/>
<gene>
    <name evidence="2" type="ORF">PTTG_29559</name>
</gene>
<evidence type="ECO:0000313" key="3">
    <source>
        <dbReference type="EnsemblFungi" id="PTTG_29559-t43_1-p1"/>
    </source>
</evidence>
<name>A0A180G383_PUCT1</name>
<evidence type="ECO:0000313" key="4">
    <source>
        <dbReference type="Proteomes" id="UP000005240"/>
    </source>
</evidence>
<sequence length="265" mass="28996">MPTSAQLSFSEIQGSDQRIARGLGSKIAEEMDEEGLGTLSILDWIPLPRSDLISSIAIPMLVSFDTGGTGQNTNQMRSEDRTNESDDGHQCDIYFDAVSEGLIHFEPVLVPMDSVDNDVAPVPDNHHPGENLDQSPPTATPTVQQGSEQVPSDDEPELNKSDQPNFEYNNDWNARTDLGTNQAPASNDETRCPPIDASTTPPNSGPVHSNNQQPIYDPGDDNINNYPRTARFSEPPQSNANLNSSEDDYDDYDDGGDFDSYGEDY</sequence>
<reference evidence="2" key="1">
    <citation type="submission" date="2009-11" db="EMBL/GenBank/DDBJ databases">
        <authorList>
            <consortium name="The Broad Institute Genome Sequencing Platform"/>
            <person name="Ward D."/>
            <person name="Feldgarden M."/>
            <person name="Earl A."/>
            <person name="Young S.K."/>
            <person name="Zeng Q."/>
            <person name="Koehrsen M."/>
            <person name="Alvarado L."/>
            <person name="Berlin A."/>
            <person name="Bochicchio J."/>
            <person name="Borenstein D."/>
            <person name="Chapman S.B."/>
            <person name="Chen Z."/>
            <person name="Engels R."/>
            <person name="Freedman E."/>
            <person name="Gellesch M."/>
            <person name="Goldberg J."/>
            <person name="Griggs A."/>
            <person name="Gujja S."/>
            <person name="Heilman E."/>
            <person name="Heiman D."/>
            <person name="Hepburn T."/>
            <person name="Howarth C."/>
            <person name="Jen D."/>
            <person name="Larson L."/>
            <person name="Lewis B."/>
            <person name="Mehta T."/>
            <person name="Park D."/>
            <person name="Pearson M."/>
            <person name="Roberts A."/>
            <person name="Saif S."/>
            <person name="Shea T."/>
            <person name="Shenoy N."/>
            <person name="Sisk P."/>
            <person name="Stolte C."/>
            <person name="Sykes S."/>
            <person name="Thomson T."/>
            <person name="Walk T."/>
            <person name="White J."/>
            <person name="Yandava C."/>
            <person name="Izard J."/>
            <person name="Baranova O.V."/>
            <person name="Blanton J.M."/>
            <person name="Tanner A.C."/>
            <person name="Dewhirst F.E."/>
            <person name="Haas B."/>
            <person name="Nusbaum C."/>
            <person name="Birren B."/>
        </authorList>
    </citation>
    <scope>NUCLEOTIDE SEQUENCE [LARGE SCALE GENOMIC DNA]</scope>
    <source>
        <strain evidence="2">1-1 BBBD Race 1</strain>
    </source>
</reference>
<dbReference type="Proteomes" id="UP000005240">
    <property type="component" value="Unassembled WGS sequence"/>
</dbReference>
<feature type="region of interest" description="Disordered" evidence="1">
    <location>
        <begin position="66"/>
        <end position="89"/>
    </location>
</feature>
<keyword evidence="4" id="KW-1185">Reference proteome</keyword>